<sequence>MWWSQSWRWVIGLMAVLIVIGMGAAVKTTQGHQQGLQQTSRMKVDQASDYRKHPENYQLHGHQVTLAEYNTEQYQFFSKDQFKVHDYEVRIGVTGNNWYYLIMMIAGLVFAFWGRRTHYAEFMLGLGATRNQLFLVQLGQTLALILTVAVAQLSYWGWIIAVIPAKYQAYRNLAVLFGSNVAIVTISFGVLVLGWFVGLLNNRFWLAAILSGLAWRFLEGVGSESGYAMLLFGNDVLPVGFWFYAHYYVASSLVLGLAVLVCGAIWQLQRTWSAESTPFSGETLFRKVGLIGVITVAGGAILGDIFLQPFIPGVLPWFEILGMAILLVVLLLGLTVQKQRLKGVQHGA</sequence>
<feature type="transmembrane region" description="Helical" evidence="1">
    <location>
        <begin position="317"/>
        <end position="336"/>
    </location>
</feature>
<feature type="transmembrane region" description="Helical" evidence="1">
    <location>
        <begin position="134"/>
        <end position="161"/>
    </location>
</feature>
<keyword evidence="3" id="KW-1185">Reference proteome</keyword>
<keyword evidence="1" id="KW-0812">Transmembrane</keyword>
<dbReference type="EMBL" id="JQCL01000080">
    <property type="protein sequence ID" value="KRO08539.1"/>
    <property type="molecule type" value="Genomic_DNA"/>
</dbReference>
<feature type="transmembrane region" description="Helical" evidence="1">
    <location>
        <begin position="288"/>
        <end position="311"/>
    </location>
</feature>
<dbReference type="Proteomes" id="UP000051783">
    <property type="component" value="Unassembled WGS sequence"/>
</dbReference>
<feature type="transmembrane region" description="Helical" evidence="1">
    <location>
        <begin position="98"/>
        <end position="114"/>
    </location>
</feature>
<protein>
    <submittedName>
        <fullName evidence="2">Abc transporter, permease protein</fullName>
    </submittedName>
</protein>
<feature type="transmembrane region" description="Helical" evidence="1">
    <location>
        <begin position="6"/>
        <end position="26"/>
    </location>
</feature>
<keyword evidence="1" id="KW-0472">Membrane</keyword>
<accession>A0A0R2M958</accession>
<organism evidence="2 3">
    <name type="scientific">Lactiplantibacillus xiangfangensis</name>
    <dbReference type="NCBI Taxonomy" id="942150"/>
    <lineage>
        <taxon>Bacteria</taxon>
        <taxon>Bacillati</taxon>
        <taxon>Bacillota</taxon>
        <taxon>Bacilli</taxon>
        <taxon>Lactobacillales</taxon>
        <taxon>Lactobacillaceae</taxon>
        <taxon>Lactiplantibacillus</taxon>
    </lineage>
</organism>
<keyword evidence="1" id="KW-1133">Transmembrane helix</keyword>
<feature type="transmembrane region" description="Helical" evidence="1">
    <location>
        <begin position="202"/>
        <end position="218"/>
    </location>
</feature>
<evidence type="ECO:0000256" key="1">
    <source>
        <dbReference type="SAM" id="Phobius"/>
    </source>
</evidence>
<dbReference type="AlphaFoldDB" id="A0A0R2M958"/>
<feature type="transmembrane region" description="Helical" evidence="1">
    <location>
        <begin position="250"/>
        <end position="268"/>
    </location>
</feature>
<evidence type="ECO:0000313" key="3">
    <source>
        <dbReference type="Proteomes" id="UP000051783"/>
    </source>
</evidence>
<name>A0A0R2M958_9LACO</name>
<gene>
    <name evidence="2" type="ORF">IV64_GL000629</name>
</gene>
<comment type="caution">
    <text evidence="2">The sequence shown here is derived from an EMBL/GenBank/DDBJ whole genome shotgun (WGS) entry which is preliminary data.</text>
</comment>
<dbReference type="STRING" id="942150.IV64_GL000629"/>
<feature type="transmembrane region" description="Helical" evidence="1">
    <location>
        <begin position="173"/>
        <end position="196"/>
    </location>
</feature>
<dbReference type="PATRIC" id="fig|942150.3.peg.643"/>
<proteinExistence type="predicted"/>
<evidence type="ECO:0000313" key="2">
    <source>
        <dbReference type="EMBL" id="KRO08539.1"/>
    </source>
</evidence>
<reference evidence="2 3" key="1">
    <citation type="journal article" date="2015" name="Genome Announc.">
        <title>Expanding the biotechnology potential of lactobacilli through comparative genomics of 213 strains and associated genera.</title>
        <authorList>
            <person name="Sun Z."/>
            <person name="Harris H.M."/>
            <person name="McCann A."/>
            <person name="Guo C."/>
            <person name="Argimon S."/>
            <person name="Zhang W."/>
            <person name="Yang X."/>
            <person name="Jeffery I.B."/>
            <person name="Cooney J.C."/>
            <person name="Kagawa T.F."/>
            <person name="Liu W."/>
            <person name="Song Y."/>
            <person name="Salvetti E."/>
            <person name="Wrobel A."/>
            <person name="Rasinkangas P."/>
            <person name="Parkhill J."/>
            <person name="Rea M.C."/>
            <person name="O'Sullivan O."/>
            <person name="Ritari J."/>
            <person name="Douillard F.P."/>
            <person name="Paul Ross R."/>
            <person name="Yang R."/>
            <person name="Briner A.E."/>
            <person name="Felis G.E."/>
            <person name="de Vos W.M."/>
            <person name="Barrangou R."/>
            <person name="Klaenhammer T.R."/>
            <person name="Caufield P.W."/>
            <person name="Cui Y."/>
            <person name="Zhang H."/>
            <person name="O'Toole P.W."/>
        </authorList>
    </citation>
    <scope>NUCLEOTIDE SEQUENCE [LARGE SCALE GENOMIC DNA]</scope>
    <source>
        <strain evidence="2 3">LMG 26013</strain>
    </source>
</reference>